<evidence type="ECO:0000256" key="3">
    <source>
        <dbReference type="ARBA" id="ARBA00022840"/>
    </source>
</evidence>
<dbReference type="EMBL" id="CP042806">
    <property type="protein sequence ID" value="QEE29921.1"/>
    <property type="molecule type" value="Genomic_DNA"/>
</dbReference>
<keyword evidence="2 4" id="KW-0547">Nucleotide-binding</keyword>
<dbReference type="AlphaFoldDB" id="A0A5B9EHK8"/>
<organism evidence="6 7">
    <name type="scientific">Terriglobus albidus</name>
    <dbReference type="NCBI Taxonomy" id="1592106"/>
    <lineage>
        <taxon>Bacteria</taxon>
        <taxon>Pseudomonadati</taxon>
        <taxon>Acidobacteriota</taxon>
        <taxon>Terriglobia</taxon>
        <taxon>Terriglobales</taxon>
        <taxon>Acidobacteriaceae</taxon>
        <taxon>Terriglobus</taxon>
    </lineage>
</organism>
<keyword evidence="7" id="KW-1185">Reference proteome</keyword>
<dbReference type="InterPro" id="IPR052032">
    <property type="entry name" value="ATP-dep_AA_Ligase"/>
</dbReference>
<name>A0A5B9EHK8_9BACT</name>
<dbReference type="GO" id="GO:0016874">
    <property type="term" value="F:ligase activity"/>
    <property type="evidence" value="ECO:0007669"/>
    <property type="project" value="UniProtKB-KW"/>
</dbReference>
<dbReference type="PANTHER" id="PTHR43585:SF2">
    <property type="entry name" value="ATP-GRASP ENZYME FSQD"/>
    <property type="match status" value="1"/>
</dbReference>
<reference evidence="6 7" key="1">
    <citation type="submission" date="2019-08" db="EMBL/GenBank/DDBJ databases">
        <title>Complete genome sequence of Terriglobus albidus strain ORNL.</title>
        <authorList>
            <person name="Podar M."/>
        </authorList>
    </citation>
    <scope>NUCLEOTIDE SEQUENCE [LARGE SCALE GENOMIC DNA]</scope>
    <source>
        <strain evidence="6 7">ORNL</strain>
    </source>
</reference>
<accession>A0A5B9EHK8</accession>
<dbReference type="KEGG" id="talb:FTW19_19235"/>
<evidence type="ECO:0000259" key="5">
    <source>
        <dbReference type="PROSITE" id="PS50975"/>
    </source>
</evidence>
<dbReference type="PROSITE" id="PS50975">
    <property type="entry name" value="ATP_GRASP"/>
    <property type="match status" value="1"/>
</dbReference>
<gene>
    <name evidence="6" type="ORF">FTW19_19235</name>
</gene>
<keyword evidence="3 4" id="KW-0067">ATP-binding</keyword>
<feature type="domain" description="ATP-grasp" evidence="5">
    <location>
        <begin position="118"/>
        <end position="312"/>
    </location>
</feature>
<dbReference type="Proteomes" id="UP000321820">
    <property type="component" value="Chromosome"/>
</dbReference>
<dbReference type="GO" id="GO:0046872">
    <property type="term" value="F:metal ion binding"/>
    <property type="evidence" value="ECO:0007669"/>
    <property type="project" value="InterPro"/>
</dbReference>
<evidence type="ECO:0000256" key="4">
    <source>
        <dbReference type="PROSITE-ProRule" id="PRU00409"/>
    </source>
</evidence>
<protein>
    <submittedName>
        <fullName evidence="6">ATPase</fullName>
    </submittedName>
</protein>
<dbReference type="Gene3D" id="3.30.470.20">
    <property type="entry name" value="ATP-grasp fold, B domain"/>
    <property type="match status" value="1"/>
</dbReference>
<evidence type="ECO:0000256" key="2">
    <source>
        <dbReference type="ARBA" id="ARBA00022741"/>
    </source>
</evidence>
<proteinExistence type="predicted"/>
<dbReference type="OrthoDB" id="9803907at2"/>
<evidence type="ECO:0000313" key="7">
    <source>
        <dbReference type="Proteomes" id="UP000321820"/>
    </source>
</evidence>
<dbReference type="InterPro" id="IPR011761">
    <property type="entry name" value="ATP-grasp"/>
</dbReference>
<dbReference type="SUPFAM" id="SSF56059">
    <property type="entry name" value="Glutathione synthetase ATP-binding domain-like"/>
    <property type="match status" value="1"/>
</dbReference>
<dbReference type="RefSeq" id="WP_147649191.1">
    <property type="nucleotide sequence ID" value="NZ_CP042806.1"/>
</dbReference>
<dbReference type="PANTHER" id="PTHR43585">
    <property type="entry name" value="FUMIPYRROLE BIOSYNTHESIS PROTEIN C"/>
    <property type="match status" value="1"/>
</dbReference>
<dbReference type="GO" id="GO:0005524">
    <property type="term" value="F:ATP binding"/>
    <property type="evidence" value="ECO:0007669"/>
    <property type="project" value="UniProtKB-UniRule"/>
</dbReference>
<evidence type="ECO:0000313" key="6">
    <source>
        <dbReference type="EMBL" id="QEE29921.1"/>
    </source>
</evidence>
<evidence type="ECO:0000256" key="1">
    <source>
        <dbReference type="ARBA" id="ARBA00022598"/>
    </source>
</evidence>
<dbReference type="Gene3D" id="3.40.50.20">
    <property type="match status" value="1"/>
</dbReference>
<keyword evidence="1" id="KW-0436">Ligase</keyword>
<sequence>MSDGKETILCITSYEKGKAFLSEAAGLGCNVLLLTVEKLKDASWPREALADLMTMPEGLTPEQVLNTVTYRARHQRIDRIVALDEFELESAALIREHMRLPGMGQSTTRFFRDKLAMRQRAQRAGVLVPEFTPILNYDDLREFMQSVPGPWLLKPRSSASAIGIQKIHQPQHLWPLLDELGDKQSHYLLERFVPGEVFHVDGVTWKQRILFSAVHQYGAPPMKVMHEGGVFTTRAIHRESLDARMLVEAHGVVIPALGMVSGVTHTEFIKADEDGEFYFLESAARVGGAYIADVIEHSTGINLWREWAKIEVASMSGVEYDLPRPKSLYAGSVLCLAKMAEPDLSPFDAPEVVETLKRHHHAGLIVASESAERVNTLVQQYSAEFLERFCATAPVPDRPVG</sequence>